<evidence type="ECO:0000313" key="2">
    <source>
        <dbReference type="Proteomes" id="UP000275348"/>
    </source>
</evidence>
<dbReference type="AlphaFoldDB" id="A0A3L9MEY3"/>
<sequence>MTIERKVNLKKRIQRFNYIINEIVELNEFIKASNELYLDNNFEIINGYNINNKYLNVLSNHLIIHAQKNIINLYKILYLKEDSSVFKIFNELVSLRRSPLLQNNLYYENFKSKYDELILFKDFIAKLCDFRNKFLAHSDIDYNFSRSFKYLIEFYIDNIIEIESIIFLLKGITKDLLKCFFKEFSDENIIIENDYILESKIVDNINRVKYLKSNESLELYKLLDYIKDVKEIQDIVMDRSLDDKTIVSKVKDILKKDEFLIDGKKHISYKY</sequence>
<name>A0A3L9MEY3_9FLAO</name>
<accession>A0A3L9MEY3</accession>
<organism evidence="1 2">
    <name type="scientific">Faecalibacter macacae</name>
    <dbReference type="NCBI Taxonomy" id="1859289"/>
    <lineage>
        <taxon>Bacteria</taxon>
        <taxon>Pseudomonadati</taxon>
        <taxon>Bacteroidota</taxon>
        <taxon>Flavobacteriia</taxon>
        <taxon>Flavobacteriales</taxon>
        <taxon>Weeksellaceae</taxon>
        <taxon>Faecalibacter</taxon>
    </lineage>
</organism>
<dbReference type="Proteomes" id="UP000275348">
    <property type="component" value="Unassembled WGS sequence"/>
</dbReference>
<keyword evidence="2" id="KW-1185">Reference proteome</keyword>
<evidence type="ECO:0000313" key="1">
    <source>
        <dbReference type="EMBL" id="RLZ11451.1"/>
    </source>
</evidence>
<dbReference type="EMBL" id="RDOJ01000005">
    <property type="protein sequence ID" value="RLZ11451.1"/>
    <property type="molecule type" value="Genomic_DNA"/>
</dbReference>
<comment type="caution">
    <text evidence="1">The sequence shown here is derived from an EMBL/GenBank/DDBJ whole genome shotgun (WGS) entry which is preliminary data.</text>
</comment>
<gene>
    <name evidence="1" type="ORF">EAH69_05260</name>
</gene>
<proteinExistence type="predicted"/>
<reference evidence="1 2" key="1">
    <citation type="submission" date="2018-10" db="EMBL/GenBank/DDBJ databases">
        <authorList>
            <person name="Chen X."/>
        </authorList>
    </citation>
    <scope>NUCLEOTIDE SEQUENCE [LARGE SCALE GENOMIC DNA]</scope>
    <source>
        <strain evidence="1 2">YIM 102668</strain>
    </source>
</reference>
<protein>
    <submittedName>
        <fullName evidence="1">Uncharacterized protein</fullName>
    </submittedName>
</protein>